<dbReference type="EMBL" id="PQIB02000004">
    <property type="protein sequence ID" value="RLN21676.1"/>
    <property type="molecule type" value="Genomic_DNA"/>
</dbReference>
<organism evidence="7 8">
    <name type="scientific">Panicum miliaceum</name>
    <name type="common">Proso millet</name>
    <name type="synonym">Broomcorn millet</name>
    <dbReference type="NCBI Taxonomy" id="4540"/>
    <lineage>
        <taxon>Eukaryota</taxon>
        <taxon>Viridiplantae</taxon>
        <taxon>Streptophyta</taxon>
        <taxon>Embryophyta</taxon>
        <taxon>Tracheophyta</taxon>
        <taxon>Spermatophyta</taxon>
        <taxon>Magnoliopsida</taxon>
        <taxon>Liliopsida</taxon>
        <taxon>Poales</taxon>
        <taxon>Poaceae</taxon>
        <taxon>PACMAD clade</taxon>
        <taxon>Panicoideae</taxon>
        <taxon>Panicodae</taxon>
        <taxon>Paniceae</taxon>
        <taxon>Panicinae</taxon>
        <taxon>Panicum</taxon>
        <taxon>Panicum sect. Panicum</taxon>
    </lineage>
</organism>
<evidence type="ECO:0000256" key="2">
    <source>
        <dbReference type="ARBA" id="ARBA00023125"/>
    </source>
</evidence>
<feature type="region of interest" description="Disordered" evidence="5">
    <location>
        <begin position="1"/>
        <end position="24"/>
    </location>
</feature>
<dbReference type="Proteomes" id="UP000275267">
    <property type="component" value="Unassembled WGS sequence"/>
</dbReference>
<keyword evidence="4" id="KW-0539">Nucleus</keyword>
<dbReference type="PANTHER" id="PTHR31719">
    <property type="entry name" value="NAC TRANSCRIPTION FACTOR 56"/>
    <property type="match status" value="1"/>
</dbReference>
<dbReference type="InterPro" id="IPR003441">
    <property type="entry name" value="NAC-dom"/>
</dbReference>
<dbReference type="InterPro" id="IPR036093">
    <property type="entry name" value="NAC_dom_sf"/>
</dbReference>
<dbReference type="OrthoDB" id="695366at2759"/>
<keyword evidence="2" id="KW-0238">DNA-binding</keyword>
<evidence type="ECO:0000256" key="1">
    <source>
        <dbReference type="ARBA" id="ARBA00023015"/>
    </source>
</evidence>
<protein>
    <recommendedName>
        <fullName evidence="6">NAC domain-containing protein</fullName>
    </recommendedName>
</protein>
<name>A0A3L6SGI5_PANMI</name>
<dbReference type="SUPFAM" id="SSF101941">
    <property type="entry name" value="NAC domain"/>
    <property type="match status" value="1"/>
</dbReference>
<dbReference type="STRING" id="4540.A0A3L6SGI5"/>
<dbReference type="Pfam" id="PF02365">
    <property type="entry name" value="NAM"/>
    <property type="match status" value="1"/>
</dbReference>
<gene>
    <name evidence="7" type="ORF">C2845_PM07G18700</name>
</gene>
<feature type="region of interest" description="Disordered" evidence="5">
    <location>
        <begin position="182"/>
        <end position="242"/>
    </location>
</feature>
<comment type="caution">
    <text evidence="7">The sequence shown here is derived from an EMBL/GenBank/DDBJ whole genome shotgun (WGS) entry which is preliminary data.</text>
</comment>
<evidence type="ECO:0000313" key="8">
    <source>
        <dbReference type="Proteomes" id="UP000275267"/>
    </source>
</evidence>
<evidence type="ECO:0000313" key="7">
    <source>
        <dbReference type="EMBL" id="RLN21676.1"/>
    </source>
</evidence>
<reference evidence="8" key="1">
    <citation type="journal article" date="2019" name="Nat. Commun.">
        <title>The genome of broomcorn millet.</title>
        <authorList>
            <person name="Zou C."/>
            <person name="Miki D."/>
            <person name="Li D."/>
            <person name="Tang Q."/>
            <person name="Xiao L."/>
            <person name="Rajput S."/>
            <person name="Deng P."/>
            <person name="Jia W."/>
            <person name="Huang R."/>
            <person name="Zhang M."/>
            <person name="Sun Y."/>
            <person name="Hu J."/>
            <person name="Fu X."/>
            <person name="Schnable P.S."/>
            <person name="Li F."/>
            <person name="Zhang H."/>
            <person name="Feng B."/>
            <person name="Zhu X."/>
            <person name="Liu R."/>
            <person name="Schnable J.C."/>
            <person name="Zhu J.-K."/>
            <person name="Zhang H."/>
        </authorList>
    </citation>
    <scope>NUCLEOTIDE SEQUENCE [LARGE SCALE GENOMIC DNA]</scope>
</reference>
<proteinExistence type="predicted"/>
<dbReference type="GO" id="GO:0003677">
    <property type="term" value="F:DNA binding"/>
    <property type="evidence" value="ECO:0007669"/>
    <property type="project" value="UniProtKB-KW"/>
</dbReference>
<keyword evidence="8" id="KW-1185">Reference proteome</keyword>
<evidence type="ECO:0000256" key="5">
    <source>
        <dbReference type="SAM" id="MobiDB-lite"/>
    </source>
</evidence>
<accession>A0A3L6SGI5</accession>
<keyword evidence="3" id="KW-0804">Transcription</keyword>
<keyword evidence="1" id="KW-0805">Transcription regulation</keyword>
<evidence type="ECO:0000256" key="3">
    <source>
        <dbReference type="ARBA" id="ARBA00023163"/>
    </source>
</evidence>
<dbReference type="PANTHER" id="PTHR31719:SF243">
    <property type="entry name" value="NAC DOMAIN-CONTAINING PROTEIN"/>
    <property type="match status" value="1"/>
</dbReference>
<sequence length="309" mass="33189">MVVATRCTTGARPPPPPPDLATHPPEEELITSFLRPRLADADDGSGGAPRAFVHDADVYSAGPDELTRGFCPAVAGNGDRAWYFFSAVRTKTRNGQRRARTVGTGGGCWHAEAGAKPVVDAAGRCLGHRRSFSFVTRADGRRVRSGWLMVELGLDDADGVALCKIYFSPRARANGGAAVSAASSAGRKRKHAAADDPAASARQRRPTEAGAPRDAAVTADAESTQGGGGLADESSASFDDEDEDGLWKEGMFLSWWMRNRDRMMEEYGIVDRSDEELQKTLGLDKVMKLLNRDYGDSLLINKPSPPENP</sequence>
<feature type="domain" description="NAC" evidence="6">
    <location>
        <begin position="16"/>
        <end position="168"/>
    </location>
</feature>
<dbReference type="PROSITE" id="PS51005">
    <property type="entry name" value="NAC"/>
    <property type="match status" value="1"/>
</dbReference>
<evidence type="ECO:0000256" key="4">
    <source>
        <dbReference type="ARBA" id="ARBA00023242"/>
    </source>
</evidence>
<evidence type="ECO:0000259" key="6">
    <source>
        <dbReference type="PROSITE" id="PS51005"/>
    </source>
</evidence>
<dbReference type="Gene3D" id="2.170.150.80">
    <property type="entry name" value="NAC domain"/>
    <property type="match status" value="1"/>
</dbReference>
<dbReference type="AlphaFoldDB" id="A0A3L6SGI5"/>
<dbReference type="GO" id="GO:0006355">
    <property type="term" value="P:regulation of DNA-templated transcription"/>
    <property type="evidence" value="ECO:0007669"/>
    <property type="project" value="InterPro"/>
</dbReference>